<organism evidence="1 2">
    <name type="scientific">Ranid herpesvirus 2</name>
    <dbReference type="NCBI Taxonomy" id="389214"/>
    <lineage>
        <taxon>Viruses</taxon>
        <taxon>Duplodnaviria</taxon>
        <taxon>Heunggongvirae</taxon>
        <taxon>Peploviricota</taxon>
        <taxon>Herviviricetes</taxon>
        <taxon>Herpesvirales</taxon>
        <taxon>Alloherpesviridae</taxon>
        <taxon>Batravirus</taxon>
        <taxon>Batravirus ranidallo2</taxon>
    </lineage>
</organism>
<dbReference type="EMBL" id="DQ665652">
    <property type="protein sequence ID" value="ABG25566.1"/>
    <property type="molecule type" value="Genomic_DNA"/>
</dbReference>
<protein>
    <submittedName>
        <fullName evidence="1">ORF10</fullName>
    </submittedName>
</protein>
<name>Q14W96_9VIRU</name>
<sequence length="486" mass="55952">MHTLMTLDRLLTTTPELDALPDCSDMEQSSALPGEPPFVDPNELFALYAPILNSTPYKLLKRRLYNLTSTCTHLYIATLGTLTTEAMTQAVLHSNDQRAQHCYIQLCCCLKPELRRQLLDLILARPKRQHYALTYQLMDLQHRLNFRTKIRSPLAHYISGLQVKYPCITNIHASILYYEQKYRQNFPEVEAGMLTKLLPRERVDEVLCSTVNLFYSYNQQEDLSALLIDCLKEAEELCMNAKTFIKVLRGHLRLPFWVPGLESRFDVKVDCLFSLLVDSLLMVKLSSAFVYLTAVQVLGENTVKLDPVQKYHSLLRVQAADIPTHRQFLTLTFKTYPDLCDLAEEMIRDAKAPNEFQLLFEYYQSIDRDTKTLTNPLLTALDFLSALDTRTHNPAEVLRHMVCAGALPNFEPDEGWQTQDCHHCISRMTEWRDLQRLGLLVENSVMPVCFYLKKNKLGLDSMPEIVQLTNTLKNALLLPCYPMHNV</sequence>
<dbReference type="GeneID" id="5179514"/>
<dbReference type="Proteomes" id="UP000120576">
    <property type="component" value="Genome"/>
</dbReference>
<evidence type="ECO:0000313" key="1">
    <source>
        <dbReference type="EMBL" id="ABG25566.1"/>
    </source>
</evidence>
<evidence type="ECO:0000313" key="2">
    <source>
        <dbReference type="Proteomes" id="UP000120576"/>
    </source>
</evidence>
<proteinExistence type="predicted"/>
<accession>Q14W96</accession>
<dbReference type="KEGG" id="vg:5179514"/>
<keyword evidence="2" id="KW-1185">Reference proteome</keyword>
<reference evidence="1 2" key="1">
    <citation type="journal article" date="2006" name="J. Gen. Virol.">
        <title>Genome sequences of two frog herpesviruses.</title>
        <authorList>
            <person name="Davison A.J."/>
            <person name="Cunningham C."/>
            <person name="Sauerbier W."/>
            <person name="McKinnell R.G."/>
        </authorList>
    </citation>
    <scope>NUCLEOTIDE SEQUENCE [LARGE SCALE GENOMIC DNA]</scope>
    <source>
        <strain evidence="1">ATCC VR-568</strain>
    </source>
</reference>
<dbReference type="RefSeq" id="YP_656518.1">
    <property type="nucleotide sequence ID" value="NC_008210.1"/>
</dbReference>